<reference evidence="5" key="2">
    <citation type="journal article" date="2023" name="Int. J. Mol. Sci.">
        <title>De Novo Assembly and Annotation of 11 Diverse Shrub Willow (Salix) Genomes Reveals Novel Gene Organization in Sex-Linked Regions.</title>
        <authorList>
            <person name="Hyden B."/>
            <person name="Feng K."/>
            <person name="Yates T.B."/>
            <person name="Jawdy S."/>
            <person name="Cereghino C."/>
            <person name="Smart L.B."/>
            <person name="Muchero W."/>
        </authorList>
    </citation>
    <scope>NUCLEOTIDE SEQUENCE</scope>
    <source>
        <tissue evidence="5">Shoot tip</tissue>
    </source>
</reference>
<dbReference type="Proteomes" id="UP001141253">
    <property type="component" value="Chromosome 16"/>
</dbReference>
<dbReference type="InterPro" id="IPR013785">
    <property type="entry name" value="Aldolase_TIM"/>
</dbReference>
<reference evidence="5" key="1">
    <citation type="submission" date="2022-10" db="EMBL/GenBank/DDBJ databases">
        <authorList>
            <person name="Hyden B.L."/>
            <person name="Feng K."/>
            <person name="Yates T."/>
            <person name="Jawdy S."/>
            <person name="Smart L.B."/>
            <person name="Muchero W."/>
        </authorList>
    </citation>
    <scope>NUCLEOTIDE SEQUENCE</scope>
    <source>
        <tissue evidence="5">Shoot tip</tissue>
    </source>
</reference>
<dbReference type="PANTHER" id="PTHR31268:SF32">
    <property type="entry name" value="GALACTINOL--SUCROSE GALACTOSYLTRANSFERASE 2-RELATED"/>
    <property type="match status" value="1"/>
</dbReference>
<dbReference type="Gene3D" id="3.20.20.70">
    <property type="entry name" value="Aldolase class I"/>
    <property type="match status" value="1"/>
</dbReference>
<gene>
    <name evidence="5" type="ORF">OIU77_017873</name>
</gene>
<name>A0ABQ8ZQ88_9ROSI</name>
<evidence type="ECO:0000256" key="3">
    <source>
        <dbReference type="ARBA" id="ARBA00023277"/>
    </source>
</evidence>
<organism evidence="5 6">
    <name type="scientific">Salix suchowensis</name>
    <dbReference type="NCBI Taxonomy" id="1278906"/>
    <lineage>
        <taxon>Eukaryota</taxon>
        <taxon>Viridiplantae</taxon>
        <taxon>Streptophyta</taxon>
        <taxon>Embryophyta</taxon>
        <taxon>Tracheophyta</taxon>
        <taxon>Spermatophyta</taxon>
        <taxon>Magnoliopsida</taxon>
        <taxon>eudicotyledons</taxon>
        <taxon>Gunneridae</taxon>
        <taxon>Pentapetalae</taxon>
        <taxon>rosids</taxon>
        <taxon>fabids</taxon>
        <taxon>Malpighiales</taxon>
        <taxon>Salicaceae</taxon>
        <taxon>Saliceae</taxon>
        <taxon>Salix</taxon>
    </lineage>
</organism>
<accession>A0ABQ8ZQ88</accession>
<dbReference type="EMBL" id="JAPFFI010000027">
    <property type="protein sequence ID" value="KAJ6304080.1"/>
    <property type="molecule type" value="Genomic_DNA"/>
</dbReference>
<comment type="similarity">
    <text evidence="1">Belongs to the glycosyl hydrolases 36 family.</text>
</comment>
<evidence type="ECO:0000256" key="2">
    <source>
        <dbReference type="ARBA" id="ARBA00012708"/>
    </source>
</evidence>
<sequence>MTVTPKISINDGNLVVHGKTILTGVPDSIVLNPGSGAGLLAGAFIGATASHSKSLHVFPVGVLEGLRFVCCFRFKLWWMTQRMGKCGKDIPLETQFMLVESRKGDEGVDQDDAQTIYTIFLPLLEGQFRAVLQGNDRNEMEICLESGDSAVETNQGLKLVYMHAGTNPFEVINQAVKDVEKYMQTFLHREKKKLPSFLDWFGWCTWDAFYTDVTAEGVEEGLESLSEGGTPPRFLIIDDGWQQIETKAKEEANVVVQEGAQFASRLTGIKENSKFQKNGEKNEKAIGLKHVVDDAKQCHNVKYVYVWHALAGYWGGVKPAATGMEHYDTALAYPVQSPGVIGNQPDVAMDSLSVHGLGLVHPKKVFNFYNELHAYLASCGVDGVKVDVQNIIETLGAGHGGRVSLTRSYNQALEASVARNFPDNGCIACMCHNTDGIYSAKQTAVVRAYDDFYPQDPASHTIHISSVAYNTLFLGEFMQPDWDMFHSLHPAAEYHGAARAIGGCAIYVSDKPGNHNFDLLKKLVLPDGSVLRAQLPGRPTHDSLFADPARDGTSLLKIWNVNKCTGVVGVFNCQVAGAKWNGETVVYAYKSGELVRLPKGASVPVTLKVLEYELFHFCPIDDIASDISFAPIGLLDMFNAGGAMEQVEIHMTSDKAPEHCDGEVSSELVTSLGENRPPTATIALRVRGCGRFRAYSSKRPLKCTVGNAGTDFDYDSATGLLTLTLPVPGEEMYRWPVEIQV</sequence>
<keyword evidence="3" id="KW-0119">Carbohydrate metabolism</keyword>
<evidence type="ECO:0000256" key="4">
    <source>
        <dbReference type="ARBA" id="ARBA00049426"/>
    </source>
</evidence>
<evidence type="ECO:0000313" key="6">
    <source>
        <dbReference type="Proteomes" id="UP001141253"/>
    </source>
</evidence>
<dbReference type="InterPro" id="IPR008811">
    <property type="entry name" value="Glycosyl_hydrolases_36"/>
</dbReference>
<dbReference type="SUPFAM" id="SSF51445">
    <property type="entry name" value="(Trans)glycosidases"/>
    <property type="match status" value="1"/>
</dbReference>
<dbReference type="PANTHER" id="PTHR31268">
    <property type="match status" value="1"/>
</dbReference>
<proteinExistence type="inferred from homology"/>
<dbReference type="Pfam" id="PF05691">
    <property type="entry name" value="Raffinose_syn"/>
    <property type="match status" value="2"/>
</dbReference>
<evidence type="ECO:0000256" key="1">
    <source>
        <dbReference type="ARBA" id="ARBA00007240"/>
    </source>
</evidence>
<keyword evidence="6" id="KW-1185">Reference proteome</keyword>
<protein>
    <recommendedName>
        <fullName evidence="2">galactinol--sucrose galactosyltransferase</fullName>
        <ecNumber evidence="2">2.4.1.82</ecNumber>
    </recommendedName>
</protein>
<dbReference type="EC" id="2.4.1.82" evidence="2"/>
<evidence type="ECO:0000313" key="5">
    <source>
        <dbReference type="EMBL" id="KAJ6304080.1"/>
    </source>
</evidence>
<comment type="caution">
    <text evidence="5">The sequence shown here is derived from an EMBL/GenBank/DDBJ whole genome shotgun (WGS) entry which is preliminary data.</text>
</comment>
<comment type="catalytic activity">
    <reaction evidence="4">
        <text>alpha-D-galactosyl-(1-&gt;3)-1D-myo-inositol + sucrose = raffinose + myo-inositol</text>
        <dbReference type="Rhea" id="RHEA:20161"/>
        <dbReference type="ChEBI" id="CHEBI:16634"/>
        <dbReference type="ChEBI" id="CHEBI:17268"/>
        <dbReference type="ChEBI" id="CHEBI:17505"/>
        <dbReference type="ChEBI" id="CHEBI:17992"/>
        <dbReference type="EC" id="2.4.1.82"/>
    </reaction>
</comment>
<dbReference type="InterPro" id="IPR017853">
    <property type="entry name" value="GH"/>
</dbReference>